<dbReference type="EMBL" id="RCMV01000101">
    <property type="protein sequence ID" value="KAG3224797.1"/>
    <property type="molecule type" value="Genomic_DNA"/>
</dbReference>
<evidence type="ECO:0000313" key="1">
    <source>
        <dbReference type="EMBL" id="KAG2930646.1"/>
    </source>
</evidence>
<dbReference type="VEuPathDB" id="FungiDB:PC110_g15995"/>
<dbReference type="Proteomes" id="UP000251314">
    <property type="component" value="Unassembled WGS sequence"/>
</dbReference>
<evidence type="ECO:0000313" key="4">
    <source>
        <dbReference type="EMBL" id="RAW27605.1"/>
    </source>
</evidence>
<evidence type="ECO:0000313" key="3">
    <source>
        <dbReference type="EMBL" id="KAG3224797.1"/>
    </source>
</evidence>
<reference evidence="4 5" key="1">
    <citation type="submission" date="2018-01" db="EMBL/GenBank/DDBJ databases">
        <title>Draft genome of the strawberry crown rot pathogen Phytophthora cactorum.</title>
        <authorList>
            <person name="Armitage A.D."/>
            <person name="Lysoe E."/>
            <person name="Nellist C.F."/>
            <person name="Harrison R.J."/>
            <person name="Brurberg M.B."/>
        </authorList>
    </citation>
    <scope>NUCLEOTIDE SEQUENCE [LARGE SCALE GENOMIC DNA]</scope>
    <source>
        <strain evidence="4 5">10300</strain>
    </source>
</reference>
<dbReference type="EMBL" id="RCMI01000143">
    <property type="protein sequence ID" value="KAG2930646.1"/>
    <property type="molecule type" value="Genomic_DNA"/>
</dbReference>
<dbReference type="Proteomes" id="UP000760860">
    <property type="component" value="Unassembled WGS sequence"/>
</dbReference>
<gene>
    <name evidence="4" type="ORF">PC110_g15995</name>
    <name evidence="1" type="ORF">PC115_g6430</name>
    <name evidence="2" type="ORF">PC117_g4927</name>
    <name evidence="3" type="ORF">PC129_g4574</name>
</gene>
<dbReference type="EMBL" id="MJFZ01000550">
    <property type="protein sequence ID" value="RAW27605.1"/>
    <property type="molecule type" value="Genomic_DNA"/>
</dbReference>
<evidence type="ECO:0000313" key="5">
    <source>
        <dbReference type="Proteomes" id="UP000251314"/>
    </source>
</evidence>
<name>A0A329RSR8_9STRA</name>
<sequence>MNEYTRYTNTVMDDMSGYTTYTSTGGYATYTTYTKTNE</sequence>
<proteinExistence type="predicted"/>
<dbReference type="EMBL" id="RCMK01000083">
    <property type="protein sequence ID" value="KAG2949836.1"/>
    <property type="molecule type" value="Genomic_DNA"/>
</dbReference>
<organism evidence="4 5">
    <name type="scientific">Phytophthora cactorum</name>
    <dbReference type="NCBI Taxonomy" id="29920"/>
    <lineage>
        <taxon>Eukaryota</taxon>
        <taxon>Sar</taxon>
        <taxon>Stramenopiles</taxon>
        <taxon>Oomycota</taxon>
        <taxon>Peronosporomycetes</taxon>
        <taxon>Peronosporales</taxon>
        <taxon>Peronosporaceae</taxon>
        <taxon>Phytophthora</taxon>
    </lineage>
</organism>
<reference evidence="1" key="2">
    <citation type="submission" date="2018-10" db="EMBL/GenBank/DDBJ databases">
        <title>Effector identification in a new, highly contiguous assembly of the strawberry crown rot pathogen Phytophthora cactorum.</title>
        <authorList>
            <person name="Armitage A.D."/>
            <person name="Nellist C.F."/>
            <person name="Bates H."/>
            <person name="Vickerstaff R.J."/>
            <person name="Harrison R.J."/>
        </authorList>
    </citation>
    <scope>NUCLEOTIDE SEQUENCE</scope>
    <source>
        <strain evidence="1">4032</strain>
        <strain evidence="2">4040</strain>
        <strain evidence="3">P421</strain>
    </source>
</reference>
<accession>A0A329RSR8</accession>
<protein>
    <submittedName>
        <fullName evidence="4">Uncharacterized protein</fullName>
    </submittedName>
</protein>
<keyword evidence="5" id="KW-1185">Reference proteome</keyword>
<dbReference type="AlphaFoldDB" id="A0A329RSR8"/>
<dbReference type="Proteomes" id="UP000774804">
    <property type="component" value="Unassembled WGS sequence"/>
</dbReference>
<comment type="caution">
    <text evidence="4">The sequence shown here is derived from an EMBL/GenBank/DDBJ whole genome shotgun (WGS) entry which is preliminary data.</text>
</comment>
<dbReference type="Proteomes" id="UP000736787">
    <property type="component" value="Unassembled WGS sequence"/>
</dbReference>
<evidence type="ECO:0000313" key="2">
    <source>
        <dbReference type="EMBL" id="KAG2949836.1"/>
    </source>
</evidence>